<keyword evidence="6" id="KW-1185">Reference proteome</keyword>
<dbReference type="OrthoDB" id="191979at2759"/>
<proteinExistence type="predicted"/>
<dbReference type="Pfam" id="PF08659">
    <property type="entry name" value="KR"/>
    <property type="match status" value="1"/>
</dbReference>
<dbReference type="STRING" id="1095629.A0A0C9XTN8"/>
<keyword evidence="3" id="KW-0812">Transmembrane</keyword>
<dbReference type="AlphaFoldDB" id="A0A0C9XTN8"/>
<dbReference type="HOGENOM" id="CLU_044761_0_0_1"/>
<organism evidence="5 6">
    <name type="scientific">Laccaria amethystina LaAM-08-1</name>
    <dbReference type="NCBI Taxonomy" id="1095629"/>
    <lineage>
        <taxon>Eukaryota</taxon>
        <taxon>Fungi</taxon>
        <taxon>Dikarya</taxon>
        <taxon>Basidiomycota</taxon>
        <taxon>Agaricomycotina</taxon>
        <taxon>Agaricomycetes</taxon>
        <taxon>Agaricomycetidae</taxon>
        <taxon>Agaricales</taxon>
        <taxon>Agaricineae</taxon>
        <taxon>Hydnangiaceae</taxon>
        <taxon>Laccaria</taxon>
    </lineage>
</organism>
<gene>
    <name evidence="5" type="ORF">K443DRAFT_678760</name>
</gene>
<feature type="region of interest" description="Disordered" evidence="2">
    <location>
        <begin position="406"/>
        <end position="438"/>
    </location>
</feature>
<reference evidence="5 6" key="1">
    <citation type="submission" date="2014-04" db="EMBL/GenBank/DDBJ databases">
        <authorList>
            <consortium name="DOE Joint Genome Institute"/>
            <person name="Kuo A."/>
            <person name="Kohler A."/>
            <person name="Nagy L.G."/>
            <person name="Floudas D."/>
            <person name="Copeland A."/>
            <person name="Barry K.W."/>
            <person name="Cichocki N."/>
            <person name="Veneault-Fourrey C."/>
            <person name="LaButti K."/>
            <person name="Lindquist E.A."/>
            <person name="Lipzen A."/>
            <person name="Lundell T."/>
            <person name="Morin E."/>
            <person name="Murat C."/>
            <person name="Sun H."/>
            <person name="Tunlid A."/>
            <person name="Henrissat B."/>
            <person name="Grigoriev I.V."/>
            <person name="Hibbett D.S."/>
            <person name="Martin F."/>
            <person name="Nordberg H.P."/>
            <person name="Cantor M.N."/>
            <person name="Hua S.X."/>
        </authorList>
    </citation>
    <scope>NUCLEOTIDE SEQUENCE [LARGE SCALE GENOMIC DNA]</scope>
    <source>
        <strain evidence="5 6">LaAM-08-1</strain>
    </source>
</reference>
<dbReference type="SUPFAM" id="SSF51735">
    <property type="entry name" value="NAD(P)-binding Rossmann-fold domains"/>
    <property type="match status" value="1"/>
</dbReference>
<feature type="transmembrane region" description="Helical" evidence="3">
    <location>
        <begin position="18"/>
        <end position="35"/>
    </location>
</feature>
<keyword evidence="3" id="KW-0472">Membrane</keyword>
<evidence type="ECO:0000256" key="1">
    <source>
        <dbReference type="ARBA" id="ARBA00023002"/>
    </source>
</evidence>
<dbReference type="GO" id="GO:0016491">
    <property type="term" value="F:oxidoreductase activity"/>
    <property type="evidence" value="ECO:0007669"/>
    <property type="project" value="UniProtKB-KW"/>
</dbReference>
<sequence length="438" mass="48444">MVLKIVEAFASSFFPTQYIVHIVVGIVVILTLHAISQGRRTTRERDLHGRIVLITGGFTLLGLTILQSLAQRGAHIIALSPEPIDSADVTILISLLRTTTSNEQIFAEKCDVTSPTSIRSFCTRFLTGQDQRIDAIIFAHEYHQIGSLFSRKDKEKERNAGSLTTFLIITLLLPALLVAPVERDIRIMNIVNPFYAAAATLLPPFDLPKGRSVFLGEGIRSLRSIIDTRHLQCILDALPAAQLPKPEKCSSSVPVVNTKAQKLNIVAVSVCPGISRVDTISTFFNADWTIRSTSFGIALYVILQPILRIFFKSPEMAMQSPTQVPDAMPEEVLTPGALYRECAVVALKVSVPEKLALSNPEASSYKKGKGKAGEEVLEIPDDGEYGGEVAGRFVWESYEEALKLWEQENPASEEDVKREEERKRKREKVGVVDEVSPY</sequence>
<keyword evidence="3" id="KW-1133">Transmembrane helix</keyword>
<feature type="domain" description="Ketoreductase (KR)" evidence="4">
    <location>
        <begin position="52"/>
        <end position="144"/>
    </location>
</feature>
<name>A0A0C9XTN8_9AGAR</name>
<dbReference type="InterPro" id="IPR036291">
    <property type="entry name" value="NAD(P)-bd_dom_sf"/>
</dbReference>
<accession>A0A0C9XTN8</accession>
<dbReference type="InterPro" id="IPR013968">
    <property type="entry name" value="PKS_KR"/>
</dbReference>
<evidence type="ECO:0000256" key="3">
    <source>
        <dbReference type="SAM" id="Phobius"/>
    </source>
</evidence>
<reference evidence="6" key="2">
    <citation type="submission" date="2015-01" db="EMBL/GenBank/DDBJ databases">
        <title>Evolutionary Origins and Diversification of the Mycorrhizal Mutualists.</title>
        <authorList>
            <consortium name="DOE Joint Genome Institute"/>
            <consortium name="Mycorrhizal Genomics Consortium"/>
            <person name="Kohler A."/>
            <person name="Kuo A."/>
            <person name="Nagy L.G."/>
            <person name="Floudas D."/>
            <person name="Copeland A."/>
            <person name="Barry K.W."/>
            <person name="Cichocki N."/>
            <person name="Veneault-Fourrey C."/>
            <person name="LaButti K."/>
            <person name="Lindquist E.A."/>
            <person name="Lipzen A."/>
            <person name="Lundell T."/>
            <person name="Morin E."/>
            <person name="Murat C."/>
            <person name="Riley R."/>
            <person name="Ohm R."/>
            <person name="Sun H."/>
            <person name="Tunlid A."/>
            <person name="Henrissat B."/>
            <person name="Grigoriev I.V."/>
            <person name="Hibbett D.S."/>
            <person name="Martin F."/>
        </authorList>
    </citation>
    <scope>NUCLEOTIDE SEQUENCE [LARGE SCALE GENOMIC DNA]</scope>
    <source>
        <strain evidence="6">LaAM-08-1</strain>
    </source>
</reference>
<keyword evidence="1" id="KW-0560">Oxidoreductase</keyword>
<evidence type="ECO:0000259" key="4">
    <source>
        <dbReference type="Pfam" id="PF08659"/>
    </source>
</evidence>
<protein>
    <recommendedName>
        <fullName evidence="4">Ketoreductase (KR) domain-containing protein</fullName>
    </recommendedName>
</protein>
<dbReference type="PANTHER" id="PTHR43157:SF31">
    <property type="entry name" value="PHOSPHATIDYLINOSITOL-GLYCAN BIOSYNTHESIS CLASS F PROTEIN"/>
    <property type="match status" value="1"/>
</dbReference>
<dbReference type="EMBL" id="KN838613">
    <property type="protein sequence ID" value="KIK01072.1"/>
    <property type="molecule type" value="Genomic_DNA"/>
</dbReference>
<evidence type="ECO:0000313" key="5">
    <source>
        <dbReference type="EMBL" id="KIK01072.1"/>
    </source>
</evidence>
<feature type="transmembrane region" description="Helical" evidence="3">
    <location>
        <begin position="160"/>
        <end position="179"/>
    </location>
</feature>
<dbReference type="Proteomes" id="UP000054477">
    <property type="component" value="Unassembled WGS sequence"/>
</dbReference>
<dbReference type="Gene3D" id="3.40.50.720">
    <property type="entry name" value="NAD(P)-binding Rossmann-like Domain"/>
    <property type="match status" value="1"/>
</dbReference>
<evidence type="ECO:0000256" key="2">
    <source>
        <dbReference type="SAM" id="MobiDB-lite"/>
    </source>
</evidence>
<dbReference type="PANTHER" id="PTHR43157">
    <property type="entry name" value="PHOSPHATIDYLINOSITOL-GLYCAN BIOSYNTHESIS CLASS F PROTEIN-RELATED"/>
    <property type="match status" value="1"/>
</dbReference>
<evidence type="ECO:0000313" key="6">
    <source>
        <dbReference type="Proteomes" id="UP000054477"/>
    </source>
</evidence>